<accession>A0AAE3R0W9</accession>
<gene>
    <name evidence="1" type="ORF">QNI22_03050</name>
</gene>
<name>A0AAE3R0W9_9BACT</name>
<proteinExistence type="predicted"/>
<dbReference type="Proteomes" id="UP001232063">
    <property type="component" value="Unassembled WGS sequence"/>
</dbReference>
<evidence type="ECO:0000313" key="2">
    <source>
        <dbReference type="Proteomes" id="UP001232063"/>
    </source>
</evidence>
<dbReference type="RefSeq" id="WP_314509131.1">
    <property type="nucleotide sequence ID" value="NZ_JASJOU010000001.1"/>
</dbReference>
<evidence type="ECO:0000313" key="1">
    <source>
        <dbReference type="EMBL" id="MDJ1499602.1"/>
    </source>
</evidence>
<protein>
    <submittedName>
        <fullName evidence="1">Uncharacterized protein</fullName>
    </submittedName>
</protein>
<sequence>MNNKENIGTLTLKRFNGDEIWNITEGEFSISPRDNYYLLNIWVTSSGDLIMKPTNDNIREEEEDSDERIHPRIELQTKLSQEQYQNFIGKSFSFLIEEVPEETDDNFSNFYYHGHEETYSNQITILKKEADRYHIHSISSATDFNFYDESKPDNEIIIDCWLEMQTHKTGYWTV</sequence>
<organism evidence="1 2">
    <name type="scientific">Xanthocytophaga agilis</name>
    <dbReference type="NCBI Taxonomy" id="3048010"/>
    <lineage>
        <taxon>Bacteria</taxon>
        <taxon>Pseudomonadati</taxon>
        <taxon>Bacteroidota</taxon>
        <taxon>Cytophagia</taxon>
        <taxon>Cytophagales</taxon>
        <taxon>Rhodocytophagaceae</taxon>
        <taxon>Xanthocytophaga</taxon>
    </lineage>
</organism>
<comment type="caution">
    <text evidence="1">The sequence shown here is derived from an EMBL/GenBank/DDBJ whole genome shotgun (WGS) entry which is preliminary data.</text>
</comment>
<dbReference type="EMBL" id="JASJOU010000001">
    <property type="protein sequence ID" value="MDJ1499602.1"/>
    <property type="molecule type" value="Genomic_DNA"/>
</dbReference>
<dbReference type="AlphaFoldDB" id="A0AAE3R0W9"/>
<reference evidence="1" key="1">
    <citation type="submission" date="2023-05" db="EMBL/GenBank/DDBJ databases">
        <authorList>
            <person name="Zhang X."/>
        </authorList>
    </citation>
    <scope>NUCLEOTIDE SEQUENCE</scope>
    <source>
        <strain evidence="1">BD1B2-1</strain>
    </source>
</reference>
<keyword evidence="2" id="KW-1185">Reference proteome</keyword>